<dbReference type="EnsemblPlants" id="AUR62025501-RA">
    <property type="protein sequence ID" value="AUR62025501-RA:cds"/>
    <property type="gene ID" value="AUR62025501"/>
</dbReference>
<dbReference type="Gramene" id="AUR62025501-RA">
    <property type="protein sequence ID" value="AUR62025501-RA:cds"/>
    <property type="gene ID" value="AUR62025501"/>
</dbReference>
<keyword evidence="2" id="KW-0520">NAD</keyword>
<dbReference type="Gene3D" id="3.40.30.10">
    <property type="entry name" value="Glutaredoxin"/>
    <property type="match status" value="2"/>
</dbReference>
<dbReference type="InterPro" id="IPR052259">
    <property type="entry name" value="Nucleoredoxin-like"/>
</dbReference>
<dbReference type="PANTHER" id="PTHR13871:SF96">
    <property type="entry name" value="THIOREDOXIN DOMAIN-CONTAINING PROTEIN"/>
    <property type="match status" value="1"/>
</dbReference>
<evidence type="ECO:0000313" key="4">
    <source>
        <dbReference type="EnsemblPlants" id="AUR62025501-RA:cds"/>
    </source>
</evidence>
<reference evidence="4" key="2">
    <citation type="submission" date="2021-03" db="UniProtKB">
        <authorList>
            <consortium name="EnsemblPlants"/>
        </authorList>
    </citation>
    <scope>IDENTIFICATION</scope>
</reference>
<evidence type="ECO:0000313" key="5">
    <source>
        <dbReference type="Proteomes" id="UP000596660"/>
    </source>
</evidence>
<organism evidence="4 5">
    <name type="scientific">Chenopodium quinoa</name>
    <name type="common">Quinoa</name>
    <dbReference type="NCBI Taxonomy" id="63459"/>
    <lineage>
        <taxon>Eukaryota</taxon>
        <taxon>Viridiplantae</taxon>
        <taxon>Streptophyta</taxon>
        <taxon>Embryophyta</taxon>
        <taxon>Tracheophyta</taxon>
        <taxon>Spermatophyta</taxon>
        <taxon>Magnoliopsida</taxon>
        <taxon>eudicotyledons</taxon>
        <taxon>Gunneridae</taxon>
        <taxon>Pentapetalae</taxon>
        <taxon>Caryophyllales</taxon>
        <taxon>Chenopodiaceae</taxon>
        <taxon>Chenopodioideae</taxon>
        <taxon>Atripliceae</taxon>
        <taxon>Chenopodium</taxon>
    </lineage>
</organism>
<dbReference type="Proteomes" id="UP000596660">
    <property type="component" value="Unplaced"/>
</dbReference>
<dbReference type="PANTHER" id="PTHR13871">
    <property type="entry name" value="THIOREDOXIN"/>
    <property type="match status" value="1"/>
</dbReference>
<feature type="region of interest" description="Disordered" evidence="3">
    <location>
        <begin position="507"/>
        <end position="528"/>
    </location>
</feature>
<sequence>MVVVIKPNELDNYHQEDSFYGLTRRLPGLSLVVPFNDSVVTLFGLYRECSFDLPRCYGRLVKSMWPVVREEQNKPRWGRKCPIARKFKKSCAIEIGNSINVVSLLSGEGEMNYLVRNDDVYSRRIQSLANICYELYSTRTDVEMVVVVKMNKLANHELVFNHFLTGFPSSCLVVPLKDSKRRNFIYIKRNILVCGSPDNWWDQRADAFPFTDKKLQEIGANKYEYPRWKAPSTTTLEGLLGCSPDDVVYKINSAGVREQEITVSELREKVVGLYLLNGWENFTPRLHEVYEQCRTQNLAFEIVLVYIPFDDCLDPEAYKANVDSMLQKQNISTNWWRLPFNNSVSRRLHELTTYGCHYGSCSQQLIIVGPHDEYVEPYGAEVMYRIMLFEEMTRLLCLNSKAGYIILYLDHLGEDLSLYDELLNWYDEIKAKHPSFEVVFVRLESSSISNTEMEDESVLSAIMPWLICPFDPDHSASVAKKIFTKEQTYNTLIQFGEDGRICTTQAQHPLRKQGPGDFPFGDNTQGSH</sequence>
<evidence type="ECO:0000256" key="3">
    <source>
        <dbReference type="SAM" id="MobiDB-lite"/>
    </source>
</evidence>
<protein>
    <submittedName>
        <fullName evidence="4">Uncharacterized protein</fullName>
    </submittedName>
</protein>
<dbReference type="GO" id="GO:0016491">
    <property type="term" value="F:oxidoreductase activity"/>
    <property type="evidence" value="ECO:0007669"/>
    <property type="project" value="UniProtKB-KW"/>
</dbReference>
<reference evidence="4" key="1">
    <citation type="journal article" date="2017" name="Nature">
        <title>The genome of Chenopodium quinoa.</title>
        <authorList>
            <person name="Jarvis D.E."/>
            <person name="Ho Y.S."/>
            <person name="Lightfoot D.J."/>
            <person name="Schmoeckel S.M."/>
            <person name="Li B."/>
            <person name="Borm T.J.A."/>
            <person name="Ohyanagi H."/>
            <person name="Mineta K."/>
            <person name="Michell C.T."/>
            <person name="Saber N."/>
            <person name="Kharbatia N.M."/>
            <person name="Rupper R.R."/>
            <person name="Sharp A.R."/>
            <person name="Dally N."/>
            <person name="Boughton B.A."/>
            <person name="Woo Y.H."/>
            <person name="Gao G."/>
            <person name="Schijlen E.G.W.M."/>
            <person name="Guo X."/>
            <person name="Momin A.A."/>
            <person name="Negrao S."/>
            <person name="Al-Babili S."/>
            <person name="Gehring C."/>
            <person name="Roessner U."/>
            <person name="Jung C."/>
            <person name="Murphy K."/>
            <person name="Arold S.T."/>
            <person name="Gojobori T."/>
            <person name="van der Linden C.G."/>
            <person name="van Loo E.N."/>
            <person name="Jellen E.N."/>
            <person name="Maughan P.J."/>
            <person name="Tester M."/>
        </authorList>
    </citation>
    <scope>NUCLEOTIDE SEQUENCE [LARGE SCALE GENOMIC DNA]</scope>
    <source>
        <strain evidence="4">cv. PI 614886</strain>
    </source>
</reference>
<name>A0A803M9C5_CHEQI</name>
<dbReference type="AlphaFoldDB" id="A0A803M9C5"/>
<evidence type="ECO:0000256" key="2">
    <source>
        <dbReference type="ARBA" id="ARBA00023027"/>
    </source>
</evidence>
<accession>A0A803M9C5</accession>
<evidence type="ECO:0000256" key="1">
    <source>
        <dbReference type="ARBA" id="ARBA00023002"/>
    </source>
</evidence>
<keyword evidence="1" id="KW-0560">Oxidoreductase</keyword>
<proteinExistence type="predicted"/>
<keyword evidence="5" id="KW-1185">Reference proteome</keyword>